<evidence type="ECO:0000256" key="1">
    <source>
        <dbReference type="SAM" id="MobiDB-lite"/>
    </source>
</evidence>
<organism evidence="3 4">
    <name type="scientific">Suricata suricatta</name>
    <name type="common">Meerkat</name>
    <dbReference type="NCBI Taxonomy" id="37032"/>
    <lineage>
        <taxon>Eukaryota</taxon>
        <taxon>Metazoa</taxon>
        <taxon>Chordata</taxon>
        <taxon>Craniata</taxon>
        <taxon>Vertebrata</taxon>
        <taxon>Euteleostomi</taxon>
        <taxon>Mammalia</taxon>
        <taxon>Eutheria</taxon>
        <taxon>Laurasiatheria</taxon>
        <taxon>Carnivora</taxon>
        <taxon>Feliformia</taxon>
        <taxon>Herpestidae</taxon>
        <taxon>Suricata</taxon>
    </lineage>
</organism>
<reference evidence="3 4" key="1">
    <citation type="submission" date="2019-05" db="EMBL/GenBank/DDBJ databases">
        <title>A Chromosome-scale Meerkat (S. suricatta) Genome Assembly.</title>
        <authorList>
            <person name="Dudchenko O."/>
            <person name="Lieberman Aiden E."/>
            <person name="Tung J."/>
            <person name="Barreiro L.B."/>
            <person name="Clutton-Brock T.H."/>
        </authorList>
    </citation>
    <scope>NUCLEOTIDE SEQUENCE [LARGE SCALE GENOMIC DNA]</scope>
</reference>
<dbReference type="Proteomes" id="UP000472268">
    <property type="component" value="Chromosome 10"/>
</dbReference>
<name>A0A673VQC1_SURSU</name>
<dbReference type="Ensembl" id="ENSSSUT00005040609.1">
    <property type="protein sequence ID" value="ENSSSUP00005035651.1"/>
    <property type="gene ID" value="ENSSSUG00005022607.1"/>
</dbReference>
<reference evidence="3" key="2">
    <citation type="submission" date="2025-08" db="UniProtKB">
        <authorList>
            <consortium name="Ensembl"/>
        </authorList>
    </citation>
    <scope>IDENTIFICATION</scope>
</reference>
<dbReference type="AlphaFoldDB" id="A0A673VQC1"/>
<feature type="domain" description="Mon2/Sec7/BIG1-like dimerisation and cyclophilin-binding" evidence="2">
    <location>
        <begin position="124"/>
        <end position="168"/>
    </location>
</feature>
<accession>A0A673VQC1</accession>
<feature type="region of interest" description="Disordered" evidence="1">
    <location>
        <begin position="68"/>
        <end position="102"/>
    </location>
</feature>
<evidence type="ECO:0000313" key="3">
    <source>
        <dbReference type="Ensembl" id="ENSSSUP00005035651.1"/>
    </source>
</evidence>
<protein>
    <submittedName>
        <fullName evidence="3">MON2 homolog, regulator of endosome-to-Golgi trafficking</fullName>
    </submittedName>
</protein>
<evidence type="ECO:0000313" key="4">
    <source>
        <dbReference type="Proteomes" id="UP000472268"/>
    </source>
</evidence>
<feature type="region of interest" description="Disordered" evidence="1">
    <location>
        <begin position="29"/>
        <end position="50"/>
    </location>
</feature>
<reference evidence="3" key="3">
    <citation type="submission" date="2025-09" db="UniProtKB">
        <authorList>
            <consortium name="Ensembl"/>
        </authorList>
    </citation>
    <scope>IDENTIFICATION</scope>
</reference>
<gene>
    <name evidence="3" type="primary">MON2</name>
</gene>
<keyword evidence="4" id="KW-1185">Reference proteome</keyword>
<dbReference type="InterPro" id="IPR032629">
    <property type="entry name" value="DCB_dom"/>
</dbReference>
<sequence length="174" mass="18268">SFLPGWLVTNCVAGPRGSGRDLPALWAPRREPVEPSGAGRLGGAPERSRESCEEAAGGARVRCGFVVQAGPSPAEPGRRAEPGPETLGGSCRSPEGADSAGVRSHGSNWIVVWWIMSGTNSPEAVKKLLENMQSDLRALSLECKKKFPPVKEAAESGIIKVKTIAARNTEILAG</sequence>
<proteinExistence type="predicted"/>
<dbReference type="Pfam" id="PF16213">
    <property type="entry name" value="DCB"/>
    <property type="match status" value="1"/>
</dbReference>
<evidence type="ECO:0000259" key="2">
    <source>
        <dbReference type="Pfam" id="PF16213"/>
    </source>
</evidence>